<reference evidence="3" key="1">
    <citation type="submission" date="2018-09" db="EMBL/GenBank/DDBJ databases">
        <authorList>
            <person name="Zhu H."/>
        </authorList>
    </citation>
    <scope>NUCLEOTIDE SEQUENCE [LARGE SCALE GENOMIC DNA]</scope>
    <source>
        <strain evidence="3">K1R23-30</strain>
    </source>
</reference>
<protein>
    <submittedName>
        <fullName evidence="2">CoA transferase</fullName>
    </submittedName>
</protein>
<dbReference type="Pfam" id="PF02515">
    <property type="entry name" value="CoA_transf_3"/>
    <property type="match status" value="1"/>
</dbReference>
<evidence type="ECO:0000313" key="2">
    <source>
        <dbReference type="EMBL" id="RJF91756.1"/>
    </source>
</evidence>
<gene>
    <name evidence="2" type="ORF">D3871_23985</name>
</gene>
<dbReference type="InterPro" id="IPR050483">
    <property type="entry name" value="CoA-transferase_III_domain"/>
</dbReference>
<organism evidence="2 3">
    <name type="scientific">Noviherbaspirillum saxi</name>
    <dbReference type="NCBI Taxonomy" id="2320863"/>
    <lineage>
        <taxon>Bacteria</taxon>
        <taxon>Pseudomonadati</taxon>
        <taxon>Pseudomonadota</taxon>
        <taxon>Betaproteobacteria</taxon>
        <taxon>Burkholderiales</taxon>
        <taxon>Oxalobacteraceae</taxon>
        <taxon>Noviherbaspirillum</taxon>
    </lineage>
</organism>
<dbReference type="InterPro" id="IPR044855">
    <property type="entry name" value="CoA-Trfase_III_dom3_sf"/>
</dbReference>
<dbReference type="GO" id="GO:0008410">
    <property type="term" value="F:CoA-transferase activity"/>
    <property type="evidence" value="ECO:0007669"/>
    <property type="project" value="TreeGrafter"/>
</dbReference>
<sequence>MLPAEQLSPAPNSTPLSLLEGIRVLDLTTSIAGPYASLLLADFGAEVLKIERPGRGDDARAWGPPFLDGESLWFLSVNRNKHSVTLDYAQSAGLDALHALVKVADVILINQVGRSQKKLGIDYARLKEINPRLVHVSITGFGLAGAKSDQPCYDLIAEGYSGVMDLTGESPERNPQKVGTPAADLLSGTDAAMAALAALIDRNRTGQGHEIDIAMVESMTRFMTPRIIPYLGSGDLPRRSGGTDSVIAIYQTFHTADHPITLGLGNDAIWNRFCEAIGRTDMAKEQRFADNAGRRTCRTEIVREIQTMLLTKPRAHWLDLFANARIPSGPINRLDQVVTDPTLTERGLFYAIRRNGVAVPQVGLGIRFDGNFNTYRKDPPRLGEDTRQAFTSWLGWDDDMIQKLDNAGLL</sequence>
<proteinExistence type="predicted"/>
<accession>A0A3A3FEI6</accession>
<dbReference type="PANTHER" id="PTHR48207">
    <property type="entry name" value="SUCCINATE--HYDROXYMETHYLGLUTARATE COA-TRANSFERASE"/>
    <property type="match status" value="1"/>
</dbReference>
<dbReference type="Gene3D" id="3.40.50.10540">
    <property type="entry name" value="Crotonobetainyl-coa:carnitine coa-transferase, domain 1"/>
    <property type="match status" value="1"/>
</dbReference>
<keyword evidence="1 2" id="KW-0808">Transferase</keyword>
<dbReference type="PANTHER" id="PTHR48207:SF3">
    <property type="entry name" value="SUCCINATE--HYDROXYMETHYLGLUTARATE COA-TRANSFERASE"/>
    <property type="match status" value="1"/>
</dbReference>
<evidence type="ECO:0000313" key="3">
    <source>
        <dbReference type="Proteomes" id="UP000265955"/>
    </source>
</evidence>
<evidence type="ECO:0000256" key="1">
    <source>
        <dbReference type="ARBA" id="ARBA00022679"/>
    </source>
</evidence>
<dbReference type="Proteomes" id="UP000265955">
    <property type="component" value="Unassembled WGS sequence"/>
</dbReference>
<dbReference type="Gene3D" id="3.30.1540.10">
    <property type="entry name" value="formyl-coa transferase, domain 3"/>
    <property type="match status" value="1"/>
</dbReference>
<keyword evidence="3" id="KW-1185">Reference proteome</keyword>
<dbReference type="RefSeq" id="WP_119771654.1">
    <property type="nucleotide sequence ID" value="NZ_QYUO01000003.1"/>
</dbReference>
<dbReference type="InterPro" id="IPR023606">
    <property type="entry name" value="CoA-Trfase_III_dom_1_sf"/>
</dbReference>
<dbReference type="OrthoDB" id="9797653at2"/>
<comment type="caution">
    <text evidence="2">The sequence shown here is derived from an EMBL/GenBank/DDBJ whole genome shotgun (WGS) entry which is preliminary data.</text>
</comment>
<dbReference type="SUPFAM" id="SSF89796">
    <property type="entry name" value="CoA-transferase family III (CaiB/BaiF)"/>
    <property type="match status" value="1"/>
</dbReference>
<dbReference type="EMBL" id="QYUO01000003">
    <property type="protein sequence ID" value="RJF91756.1"/>
    <property type="molecule type" value="Genomic_DNA"/>
</dbReference>
<dbReference type="AlphaFoldDB" id="A0A3A3FEI6"/>
<dbReference type="InterPro" id="IPR003673">
    <property type="entry name" value="CoA-Trfase_fam_III"/>
</dbReference>
<name>A0A3A3FEI6_9BURK</name>